<evidence type="ECO:0000313" key="2">
    <source>
        <dbReference type="Proteomes" id="UP001642360"/>
    </source>
</evidence>
<comment type="caution">
    <text evidence="1">The sequence shown here is derived from an EMBL/GenBank/DDBJ whole genome shotgun (WGS) entry which is preliminary data.</text>
</comment>
<organism evidence="1 2">
    <name type="scientific">Ilex paraguariensis</name>
    <name type="common">yerba mate</name>
    <dbReference type="NCBI Taxonomy" id="185542"/>
    <lineage>
        <taxon>Eukaryota</taxon>
        <taxon>Viridiplantae</taxon>
        <taxon>Streptophyta</taxon>
        <taxon>Embryophyta</taxon>
        <taxon>Tracheophyta</taxon>
        <taxon>Spermatophyta</taxon>
        <taxon>Magnoliopsida</taxon>
        <taxon>eudicotyledons</taxon>
        <taxon>Gunneridae</taxon>
        <taxon>Pentapetalae</taxon>
        <taxon>asterids</taxon>
        <taxon>campanulids</taxon>
        <taxon>Aquifoliales</taxon>
        <taxon>Aquifoliaceae</taxon>
        <taxon>Ilex</taxon>
    </lineage>
</organism>
<keyword evidence="2" id="KW-1185">Reference proteome</keyword>
<proteinExistence type="predicted"/>
<reference evidence="1 2" key="1">
    <citation type="submission" date="2024-02" db="EMBL/GenBank/DDBJ databases">
        <authorList>
            <person name="Vignale AGUSTIN F."/>
            <person name="Sosa J E."/>
            <person name="Modenutti C."/>
        </authorList>
    </citation>
    <scope>NUCLEOTIDE SEQUENCE [LARGE SCALE GENOMIC DNA]</scope>
</reference>
<dbReference type="AlphaFoldDB" id="A0ABC8T5B7"/>
<accession>A0ABC8T5B7</accession>
<protein>
    <submittedName>
        <fullName evidence="1">Uncharacterized protein</fullName>
    </submittedName>
</protein>
<name>A0ABC8T5B7_9AQUA</name>
<dbReference type="Proteomes" id="UP001642360">
    <property type="component" value="Unassembled WGS sequence"/>
</dbReference>
<dbReference type="EMBL" id="CAUOFW020004247">
    <property type="protein sequence ID" value="CAK9164596.1"/>
    <property type="molecule type" value="Genomic_DNA"/>
</dbReference>
<sequence>MVSFIWCRCVQNQRKKGGPGSEELPLTQLETLHFGIFNLIFDKPQIQQLHKLQKNQLNEVNMQQNFQKVNRGRATPARYHHSISLLVLHSCLFCIHYATMF</sequence>
<gene>
    <name evidence="1" type="ORF">ILEXP_LOCUS33742</name>
</gene>
<evidence type="ECO:0000313" key="1">
    <source>
        <dbReference type="EMBL" id="CAK9164596.1"/>
    </source>
</evidence>